<dbReference type="STRING" id="1798374.A2Z33_06210"/>
<evidence type="ECO:0000313" key="3">
    <source>
        <dbReference type="Proteomes" id="UP000178448"/>
    </source>
</evidence>
<protein>
    <recommendedName>
        <fullName evidence="1">HMA domain-containing protein</fullName>
    </recommendedName>
</protein>
<proteinExistence type="predicted"/>
<gene>
    <name evidence="2" type="ORF">A2Z33_06210</name>
</gene>
<dbReference type="InterPro" id="IPR006121">
    <property type="entry name" value="HMA_dom"/>
</dbReference>
<dbReference type="Gene3D" id="3.30.70.100">
    <property type="match status" value="1"/>
</dbReference>
<dbReference type="InterPro" id="IPR036163">
    <property type="entry name" value="HMA_dom_sf"/>
</dbReference>
<name>A0A1F5YY24_9BACT</name>
<reference evidence="2 3" key="1">
    <citation type="journal article" date="2016" name="Nat. Commun.">
        <title>Thousands of microbial genomes shed light on interconnected biogeochemical processes in an aquifer system.</title>
        <authorList>
            <person name="Anantharaman K."/>
            <person name="Brown C.T."/>
            <person name="Hug L.A."/>
            <person name="Sharon I."/>
            <person name="Castelle C.J."/>
            <person name="Probst A.J."/>
            <person name="Thomas B.C."/>
            <person name="Singh A."/>
            <person name="Wilkins M.J."/>
            <person name="Karaoz U."/>
            <person name="Brodie E.L."/>
            <person name="Williams K.H."/>
            <person name="Hubbard S.S."/>
            <person name="Banfield J.F."/>
        </authorList>
    </citation>
    <scope>NUCLEOTIDE SEQUENCE [LARGE SCALE GENOMIC DNA]</scope>
</reference>
<dbReference type="GO" id="GO:0046872">
    <property type="term" value="F:metal ion binding"/>
    <property type="evidence" value="ECO:0007669"/>
    <property type="project" value="InterPro"/>
</dbReference>
<dbReference type="EMBL" id="MFJD01000001">
    <property type="protein sequence ID" value="OGG04867.1"/>
    <property type="molecule type" value="Genomic_DNA"/>
</dbReference>
<accession>A0A1F5YY24</accession>
<sequence length="70" mass="7533">MNEQTIKISGITCGACVKLITRMLSHMEGVYNVLSVDPQGVARVSVAAKFTKEAYTEALSGTFYTVESVS</sequence>
<dbReference type="Proteomes" id="UP000178448">
    <property type="component" value="Unassembled WGS sequence"/>
</dbReference>
<evidence type="ECO:0000313" key="2">
    <source>
        <dbReference type="EMBL" id="OGG04867.1"/>
    </source>
</evidence>
<dbReference type="SUPFAM" id="SSF55008">
    <property type="entry name" value="HMA, heavy metal-associated domain"/>
    <property type="match status" value="1"/>
</dbReference>
<feature type="domain" description="HMA" evidence="1">
    <location>
        <begin position="5"/>
        <end position="43"/>
    </location>
</feature>
<dbReference type="AlphaFoldDB" id="A0A1F5YY24"/>
<organism evidence="2 3">
    <name type="scientific">Candidatus Gottesmanbacteria bacterium RBG_16_52_11</name>
    <dbReference type="NCBI Taxonomy" id="1798374"/>
    <lineage>
        <taxon>Bacteria</taxon>
        <taxon>Candidatus Gottesmaniibacteriota</taxon>
    </lineage>
</organism>
<comment type="caution">
    <text evidence="2">The sequence shown here is derived from an EMBL/GenBank/DDBJ whole genome shotgun (WGS) entry which is preliminary data.</text>
</comment>
<dbReference type="CDD" id="cd00371">
    <property type="entry name" value="HMA"/>
    <property type="match status" value="1"/>
</dbReference>
<dbReference type="Pfam" id="PF00403">
    <property type="entry name" value="HMA"/>
    <property type="match status" value="1"/>
</dbReference>
<evidence type="ECO:0000259" key="1">
    <source>
        <dbReference type="Pfam" id="PF00403"/>
    </source>
</evidence>